<accession>A0AB34JUP2</accession>
<feature type="domain" description="EF-hand" evidence="6">
    <location>
        <begin position="295"/>
        <end position="330"/>
    </location>
</feature>
<dbReference type="Pfam" id="PF13405">
    <property type="entry name" value="EF-hand_6"/>
    <property type="match status" value="1"/>
</dbReference>
<dbReference type="Gene3D" id="1.10.238.10">
    <property type="entry name" value="EF-hand"/>
    <property type="match status" value="3"/>
</dbReference>
<evidence type="ECO:0000259" key="5">
    <source>
        <dbReference type="PROSITE" id="PS50042"/>
    </source>
</evidence>
<organism evidence="7 8">
    <name type="scientific">Prymnesium parvum</name>
    <name type="common">Toxic golden alga</name>
    <dbReference type="NCBI Taxonomy" id="97485"/>
    <lineage>
        <taxon>Eukaryota</taxon>
        <taxon>Haptista</taxon>
        <taxon>Haptophyta</taxon>
        <taxon>Prymnesiophyceae</taxon>
        <taxon>Prymnesiales</taxon>
        <taxon>Prymnesiaceae</taxon>
        <taxon>Prymnesium</taxon>
    </lineage>
</organism>
<dbReference type="CDD" id="cd00038">
    <property type="entry name" value="CAP_ED"/>
    <property type="match status" value="1"/>
</dbReference>
<dbReference type="GO" id="GO:0005509">
    <property type="term" value="F:calcium ion binding"/>
    <property type="evidence" value="ECO:0007669"/>
    <property type="project" value="InterPro"/>
</dbReference>
<evidence type="ECO:0000259" key="6">
    <source>
        <dbReference type="PROSITE" id="PS50222"/>
    </source>
</evidence>
<name>A0AB34JUP2_PRYPA</name>
<dbReference type="InterPro" id="IPR050145">
    <property type="entry name" value="Centrin_CML-like"/>
</dbReference>
<dbReference type="InterPro" id="IPR011992">
    <property type="entry name" value="EF-hand-dom_pair"/>
</dbReference>
<feature type="domain" description="EF-hand" evidence="6">
    <location>
        <begin position="331"/>
        <end position="366"/>
    </location>
</feature>
<dbReference type="InterPro" id="IPR014710">
    <property type="entry name" value="RmlC-like_jellyroll"/>
</dbReference>
<dbReference type="PROSITE" id="PS50042">
    <property type="entry name" value="CNMP_BINDING_3"/>
    <property type="match status" value="1"/>
</dbReference>
<proteinExistence type="predicted"/>
<dbReference type="SUPFAM" id="SSF47473">
    <property type="entry name" value="EF-hand"/>
    <property type="match status" value="2"/>
</dbReference>
<evidence type="ECO:0000256" key="1">
    <source>
        <dbReference type="ARBA" id="ARBA00022737"/>
    </source>
</evidence>
<evidence type="ECO:0000256" key="3">
    <source>
        <dbReference type="SAM" id="Coils"/>
    </source>
</evidence>
<keyword evidence="1" id="KW-0677">Repeat</keyword>
<dbReference type="Proteomes" id="UP001515480">
    <property type="component" value="Unassembled WGS sequence"/>
</dbReference>
<protein>
    <recommendedName>
        <fullName evidence="9">Calmodulin</fullName>
    </recommendedName>
</protein>
<reference evidence="7 8" key="1">
    <citation type="journal article" date="2024" name="Science">
        <title>Giant polyketide synthase enzymes in the biosynthesis of giant marine polyether toxins.</title>
        <authorList>
            <person name="Fallon T.R."/>
            <person name="Shende V.V."/>
            <person name="Wierzbicki I.H."/>
            <person name="Pendleton A.L."/>
            <person name="Watervoot N.F."/>
            <person name="Auber R.P."/>
            <person name="Gonzalez D.J."/>
            <person name="Wisecaver J.H."/>
            <person name="Moore B.S."/>
        </authorList>
    </citation>
    <scope>NUCLEOTIDE SEQUENCE [LARGE SCALE GENOMIC DNA]</scope>
    <source>
        <strain evidence="7 8">12B1</strain>
    </source>
</reference>
<feature type="compositionally biased region" description="Basic and acidic residues" evidence="4">
    <location>
        <begin position="1"/>
        <end position="15"/>
    </location>
</feature>
<gene>
    <name evidence="7" type="ORF">AB1Y20_019524</name>
</gene>
<dbReference type="SMART" id="SM00100">
    <property type="entry name" value="cNMP"/>
    <property type="match status" value="1"/>
</dbReference>
<dbReference type="InterPro" id="IPR000595">
    <property type="entry name" value="cNMP-bd_dom"/>
</dbReference>
<feature type="domain" description="EF-hand" evidence="6">
    <location>
        <begin position="602"/>
        <end position="637"/>
    </location>
</feature>
<keyword evidence="8" id="KW-1185">Reference proteome</keyword>
<dbReference type="EMBL" id="JBGBPQ010000005">
    <property type="protein sequence ID" value="KAL1524637.1"/>
    <property type="molecule type" value="Genomic_DNA"/>
</dbReference>
<comment type="caution">
    <text evidence="7">The sequence shown here is derived from an EMBL/GenBank/DDBJ whole genome shotgun (WGS) entry which is preliminary data.</text>
</comment>
<feature type="domain" description="Cyclic nucleotide-binding" evidence="5">
    <location>
        <begin position="130"/>
        <end position="233"/>
    </location>
</feature>
<keyword evidence="3" id="KW-0175">Coiled coil</keyword>
<feature type="region of interest" description="Disordered" evidence="4">
    <location>
        <begin position="1"/>
        <end position="92"/>
    </location>
</feature>
<feature type="region of interest" description="Disordered" evidence="4">
    <location>
        <begin position="671"/>
        <end position="826"/>
    </location>
</feature>
<feature type="domain" description="EF-hand" evidence="6">
    <location>
        <begin position="463"/>
        <end position="498"/>
    </location>
</feature>
<dbReference type="Gene3D" id="2.60.120.10">
    <property type="entry name" value="Jelly Rolls"/>
    <property type="match status" value="1"/>
</dbReference>
<dbReference type="InterPro" id="IPR002048">
    <property type="entry name" value="EF_hand_dom"/>
</dbReference>
<keyword evidence="2" id="KW-0106">Calcium</keyword>
<dbReference type="PROSITE" id="PS50222">
    <property type="entry name" value="EF_HAND_2"/>
    <property type="match status" value="5"/>
</dbReference>
<dbReference type="SMART" id="SM00054">
    <property type="entry name" value="EFh"/>
    <property type="match status" value="5"/>
</dbReference>
<dbReference type="InterPro" id="IPR018247">
    <property type="entry name" value="EF_Hand_1_Ca_BS"/>
</dbReference>
<evidence type="ECO:0000256" key="2">
    <source>
        <dbReference type="ARBA" id="ARBA00022837"/>
    </source>
</evidence>
<feature type="coiled-coil region" evidence="3">
    <location>
        <begin position="360"/>
        <end position="387"/>
    </location>
</feature>
<dbReference type="InterPro" id="IPR018490">
    <property type="entry name" value="cNMP-bd_dom_sf"/>
</dbReference>
<evidence type="ECO:0008006" key="9">
    <source>
        <dbReference type="Google" id="ProtNLM"/>
    </source>
</evidence>
<dbReference type="Pfam" id="PF13499">
    <property type="entry name" value="EF-hand_7"/>
    <property type="match status" value="2"/>
</dbReference>
<dbReference type="SUPFAM" id="SSF51206">
    <property type="entry name" value="cAMP-binding domain-like"/>
    <property type="match status" value="1"/>
</dbReference>
<feature type="compositionally biased region" description="Low complexity" evidence="4">
    <location>
        <begin position="775"/>
        <end position="794"/>
    </location>
</feature>
<feature type="compositionally biased region" description="Low complexity" evidence="4">
    <location>
        <begin position="749"/>
        <end position="762"/>
    </location>
</feature>
<dbReference type="PANTHER" id="PTHR23050">
    <property type="entry name" value="CALCIUM BINDING PROTEIN"/>
    <property type="match status" value="1"/>
</dbReference>
<dbReference type="AlphaFoldDB" id="A0AB34JUP2"/>
<dbReference type="PROSITE" id="PS00018">
    <property type="entry name" value="EF_HAND_1"/>
    <property type="match status" value="4"/>
</dbReference>
<evidence type="ECO:0000313" key="7">
    <source>
        <dbReference type="EMBL" id="KAL1524637.1"/>
    </source>
</evidence>
<evidence type="ECO:0000313" key="8">
    <source>
        <dbReference type="Proteomes" id="UP001515480"/>
    </source>
</evidence>
<dbReference type="CDD" id="cd00051">
    <property type="entry name" value="EFh"/>
    <property type="match status" value="2"/>
</dbReference>
<feature type="domain" description="EF-hand" evidence="6">
    <location>
        <begin position="427"/>
        <end position="462"/>
    </location>
</feature>
<sequence>MPSADERLSGGREGSKGGVASRVGERAGSAPAKCAGVREKKSCAGEKPSALGEKGCSSRPSAEKPFSTPLKKPSAGAPAVAHGSPSADLPSRVSGLSLHPPAAKSLYISRDTKPQAVMDLLVGALKGVMLFSDAKPELLVACAQAMKMQNCLVGDAVIAHDTPDDSLFVVESGEFQATVREVNEGNFEITKLKKYASGDCFGELLFLCDVQPKSLTSCSSSGTLYILSRAAMNGAFKAFCRGDNKFNCNFVLFKLRRIAKEWQDALEQSLARLNALKDERGVGGELGSLLLGKFRDMKTLELTLKSWDKDRDGTITLPEFGRELHAIGVKSSDDSIEELFKTLDETGSGEVQLLKFKRRMLEIKENSSAMEAALEKQEAEVHRLRERSLLGGEAVRAEEAALQEEAGLLPLEESLTPDARMWRLLASYQQHPQRLMQEWDSNGDGFISKGEFRQNARRLGLVATQKEIDQLFLKMDRDGDGSLCLAEVKAFLVENQAEVEQQVEQHSVVHAARRKKAAQLRAFATLTTGALLAEVQAVQHEEELHAIRRAIPLDAKLAEVVLQDGTDACARIIRSWTTTSGKQRRILPADFFKGVRQLDIEATDEEMMDLFNLFDPDHNGMIDAQELRAALRHLQEQVGGSIQATAEATAVVAAARARASCMRDKMRAEIAQIAPARHSSKGSDKASSDREEDLSEASGDSPSSPRVRALELEGSEGSAPEKSSGPRRKKKVITSPSLLSGGKDKRDAASSGSGVKAAGAKVRPIRPTGSPLVKATSSASLGRAAAAPAAAPLLHRSRTSAHMGDESFAGKSKRTSAGSRGGSVAL</sequence>
<evidence type="ECO:0000256" key="4">
    <source>
        <dbReference type="SAM" id="MobiDB-lite"/>
    </source>
</evidence>